<dbReference type="InterPro" id="IPR048502">
    <property type="entry name" value="NamZ_N"/>
</dbReference>
<evidence type="ECO:0000313" key="5">
    <source>
        <dbReference type="Proteomes" id="UP000295741"/>
    </source>
</evidence>
<dbReference type="GO" id="GO:0033922">
    <property type="term" value="F:peptidoglycan beta-N-acetylmuramidase activity"/>
    <property type="evidence" value="ECO:0007669"/>
    <property type="project" value="InterPro"/>
</dbReference>
<dbReference type="AlphaFoldDB" id="A0A4R6J115"/>
<dbReference type="InterPro" id="IPR048503">
    <property type="entry name" value="NamZ_C"/>
</dbReference>
<feature type="domain" description="Peptidoglycan beta-N-acetylmuramidase NamZ C-terminal" evidence="3">
    <location>
        <begin position="280"/>
        <end position="430"/>
    </location>
</feature>
<dbReference type="Gene3D" id="3.40.50.12170">
    <property type="entry name" value="Uncharacterised protein PF07075, DUF1343"/>
    <property type="match status" value="1"/>
</dbReference>
<dbReference type="InterPro" id="IPR008302">
    <property type="entry name" value="NamZ"/>
</dbReference>
<dbReference type="Pfam" id="PF20732">
    <property type="entry name" value="NamZ_C"/>
    <property type="match status" value="1"/>
</dbReference>
<dbReference type="EMBL" id="SNWP01000010">
    <property type="protein sequence ID" value="TDO28517.1"/>
    <property type="molecule type" value="Genomic_DNA"/>
</dbReference>
<feature type="chain" id="PRO_5020206364" evidence="1">
    <location>
        <begin position="19"/>
        <end position="434"/>
    </location>
</feature>
<dbReference type="Gene3D" id="3.90.1150.140">
    <property type="match status" value="1"/>
</dbReference>
<evidence type="ECO:0000313" key="4">
    <source>
        <dbReference type="EMBL" id="TDO28517.1"/>
    </source>
</evidence>
<reference evidence="4 5" key="1">
    <citation type="submission" date="2019-03" db="EMBL/GenBank/DDBJ databases">
        <title>Genomic Encyclopedia of Archaeal and Bacterial Type Strains, Phase II (KMG-II): from individual species to whole genera.</title>
        <authorList>
            <person name="Goeker M."/>
        </authorList>
    </citation>
    <scope>NUCLEOTIDE SEQUENCE [LARGE SCALE GENOMIC DNA]</scope>
    <source>
        <strain evidence="4 5">DSM 28323</strain>
    </source>
</reference>
<dbReference type="Proteomes" id="UP000295741">
    <property type="component" value="Unassembled WGS sequence"/>
</dbReference>
<dbReference type="OrthoDB" id="9801061at2"/>
<gene>
    <name evidence="4" type="ORF">BC659_0583</name>
</gene>
<evidence type="ECO:0000256" key="1">
    <source>
        <dbReference type="SAM" id="SignalP"/>
    </source>
</evidence>
<feature type="signal peptide" evidence="1">
    <location>
        <begin position="1"/>
        <end position="18"/>
    </location>
</feature>
<name>A0A4R6J115_9BACT</name>
<accession>A0A4R6J115</accession>
<sequence length="434" mass="49386">MKILALVCSFSIVLSLNAQPKNGKAPAPKKTPAKEEKEVKIIPAAYRTDVYLPLLKGKRVGIFANHTATIGERHLVDTLFTLGVKITKAFGPEHGFRGTADAGEKVDNYLDPYTGIPVVSLYGKKRKPSAEDLADVDVLVFDIQDVGTRFYTYISSLQEFMEAAFEYGKPLMILDRPNPNGFYVDGPVLDTAYKSFVGMQPIPVVYGMTMAEYAMMLAGEKWLSPAANERYEYYIRAKNSPPDTLFHFQVIKNLNYTHKSHYELPVKPSPNLPDMSSIYWYASTCYFEGTVLSEGRGTDHPFAIFGHPYLPKNMYAFTPTSRDGAKEPKLKDRQSYGWNLHGKKEDVLKKIDNKIQLKYLLEAYKLFPDKENFFIKPKSEKPTDYFFNKLAGNDQLMNQIKAGKTEKEIRDSWAPGIDAFKKIRKKYLLYLDFE</sequence>
<keyword evidence="5" id="KW-1185">Reference proteome</keyword>
<proteinExistence type="predicted"/>
<dbReference type="PIRSF" id="PIRSF016719">
    <property type="entry name" value="UCP016719"/>
    <property type="match status" value="1"/>
</dbReference>
<evidence type="ECO:0000259" key="3">
    <source>
        <dbReference type="Pfam" id="PF20732"/>
    </source>
</evidence>
<protein>
    <submittedName>
        <fullName evidence="4">Uncharacterized protein YbbC (DUF1343 family)</fullName>
    </submittedName>
</protein>
<keyword evidence="1" id="KW-0732">Signal</keyword>
<dbReference type="Pfam" id="PF07075">
    <property type="entry name" value="NamZ_N"/>
    <property type="match status" value="1"/>
</dbReference>
<dbReference type="PANTHER" id="PTHR42915:SF1">
    <property type="entry name" value="PEPTIDOGLYCAN BETA-N-ACETYLMURAMIDASE NAMZ"/>
    <property type="match status" value="1"/>
</dbReference>
<dbReference type="PANTHER" id="PTHR42915">
    <property type="entry name" value="HYPOTHETICAL 460 KDA PROTEIN IN FEUA-SIGW INTERGENIC REGION [PRECURSOR]"/>
    <property type="match status" value="1"/>
</dbReference>
<comment type="caution">
    <text evidence="4">The sequence shown here is derived from an EMBL/GenBank/DDBJ whole genome shotgun (WGS) entry which is preliminary data.</text>
</comment>
<organism evidence="4 5">
    <name type="scientific">Sediminibacterium goheungense</name>
    <dbReference type="NCBI Taxonomy" id="1086393"/>
    <lineage>
        <taxon>Bacteria</taxon>
        <taxon>Pseudomonadati</taxon>
        <taxon>Bacteroidota</taxon>
        <taxon>Chitinophagia</taxon>
        <taxon>Chitinophagales</taxon>
        <taxon>Chitinophagaceae</taxon>
        <taxon>Sediminibacterium</taxon>
    </lineage>
</organism>
<evidence type="ECO:0000259" key="2">
    <source>
        <dbReference type="Pfam" id="PF07075"/>
    </source>
</evidence>
<dbReference type="RefSeq" id="WP_133473091.1">
    <property type="nucleotide sequence ID" value="NZ_SNWP01000010.1"/>
</dbReference>
<feature type="domain" description="Peptidoglycan beta-N-acetylmuramidase NamZ N-terminal" evidence="2">
    <location>
        <begin position="60"/>
        <end position="275"/>
    </location>
</feature>